<dbReference type="InterPro" id="IPR017900">
    <property type="entry name" value="4Fe4S_Fe_S_CS"/>
</dbReference>
<dbReference type="InterPro" id="IPR017896">
    <property type="entry name" value="4Fe4S_Fe-S-bd"/>
</dbReference>
<dbReference type="GO" id="GO:0016491">
    <property type="term" value="F:oxidoreductase activity"/>
    <property type="evidence" value="ECO:0007669"/>
    <property type="project" value="UniProtKB-ARBA"/>
</dbReference>
<feature type="domain" description="4Fe-4S ferredoxin-type" evidence="1">
    <location>
        <begin position="6"/>
        <end position="34"/>
    </location>
</feature>
<evidence type="ECO:0000313" key="2">
    <source>
        <dbReference type="EMBL" id="QXO94592.1"/>
    </source>
</evidence>
<dbReference type="PROSITE" id="PS00198">
    <property type="entry name" value="4FE4S_FER_1"/>
    <property type="match status" value="1"/>
</dbReference>
<gene>
    <name evidence="2" type="ORF">KSK55_14960</name>
</gene>
<dbReference type="PROSITE" id="PS51379">
    <property type="entry name" value="4FE4S_FER_2"/>
    <property type="match status" value="1"/>
</dbReference>
<evidence type="ECO:0000313" key="3">
    <source>
        <dbReference type="Proteomes" id="UP000694228"/>
    </source>
</evidence>
<reference evidence="2 3" key="1">
    <citation type="submission" date="2021-06" db="EMBL/GenBank/DDBJ databases">
        <title>Complete genome sequence of the secondary alcohol utilizing methanogen Methanospirillum hungatei strain GP1.</title>
        <authorList>
            <person name="Day L.A."/>
            <person name="Costa K.C."/>
        </authorList>
    </citation>
    <scope>NUCLEOTIDE SEQUENCE [LARGE SCALE GENOMIC DNA]</scope>
    <source>
        <strain evidence="2 3">GP1</strain>
    </source>
</reference>
<dbReference type="Proteomes" id="UP000694228">
    <property type="component" value="Chromosome"/>
</dbReference>
<evidence type="ECO:0000259" key="1">
    <source>
        <dbReference type="PROSITE" id="PS51379"/>
    </source>
</evidence>
<name>A0A8F5VKA8_METHU</name>
<accession>A0A8F5VKA8</accession>
<dbReference type="Pfam" id="PF00037">
    <property type="entry name" value="Fer4"/>
    <property type="match status" value="1"/>
</dbReference>
<dbReference type="EMBL" id="CP077107">
    <property type="protein sequence ID" value="QXO94592.1"/>
    <property type="molecule type" value="Genomic_DNA"/>
</dbReference>
<proteinExistence type="predicted"/>
<organism evidence="2 3">
    <name type="scientific">Methanospirillum hungatei</name>
    <dbReference type="NCBI Taxonomy" id="2203"/>
    <lineage>
        <taxon>Archaea</taxon>
        <taxon>Methanobacteriati</taxon>
        <taxon>Methanobacteriota</taxon>
        <taxon>Stenosarchaea group</taxon>
        <taxon>Methanomicrobia</taxon>
        <taxon>Methanomicrobiales</taxon>
        <taxon>Methanospirillaceae</taxon>
        <taxon>Methanospirillum</taxon>
    </lineage>
</organism>
<protein>
    <submittedName>
        <fullName evidence="2">4Fe-4S binding protein</fullName>
    </submittedName>
</protein>
<sequence length="34" mass="3873">MVWILNTGEIENYECILCASCADICPQNDISYTF</sequence>
<dbReference type="AlphaFoldDB" id="A0A8F5VKA8"/>